<proteinExistence type="inferred from homology"/>
<evidence type="ECO:0008006" key="6">
    <source>
        <dbReference type="Google" id="ProtNLM"/>
    </source>
</evidence>
<comment type="similarity">
    <text evidence="1">Belongs to the bacterial ribosomal protein bS16 family.</text>
</comment>
<keyword evidence="3" id="KW-0687">Ribonucleoprotein</keyword>
<name>A0A7S0UIM7_9CHLO</name>
<feature type="compositionally biased region" description="Basic and acidic residues" evidence="4">
    <location>
        <begin position="103"/>
        <end position="122"/>
    </location>
</feature>
<dbReference type="AlphaFoldDB" id="A0A7S0UIM7"/>
<reference evidence="5" key="1">
    <citation type="submission" date="2021-01" db="EMBL/GenBank/DDBJ databases">
        <authorList>
            <person name="Corre E."/>
            <person name="Pelletier E."/>
            <person name="Niang G."/>
            <person name="Scheremetjew M."/>
            <person name="Finn R."/>
            <person name="Kale V."/>
            <person name="Holt S."/>
            <person name="Cochrane G."/>
            <person name="Meng A."/>
            <person name="Brown T."/>
            <person name="Cohen L."/>
        </authorList>
    </citation>
    <scope>NUCLEOTIDE SEQUENCE</scope>
    <source>
        <strain evidence="5">SAG 63-3</strain>
    </source>
</reference>
<dbReference type="InterPro" id="IPR023803">
    <property type="entry name" value="Ribosomal_bS16_dom_sf"/>
</dbReference>
<dbReference type="NCBIfam" id="TIGR00002">
    <property type="entry name" value="S16"/>
    <property type="match status" value="1"/>
</dbReference>
<evidence type="ECO:0000256" key="3">
    <source>
        <dbReference type="ARBA" id="ARBA00023274"/>
    </source>
</evidence>
<dbReference type="Pfam" id="PF00886">
    <property type="entry name" value="Ribosomal_S16"/>
    <property type="match status" value="1"/>
</dbReference>
<sequence>MSKILTILPKDDILKIKLVRWGFVKKPFYVLSVMKRRQGCQSGNKYEDLGWWDPSAREDGNTHFGIKLERLKYWMAQGAEPTDKVYGLLGQAGILPRRPLPPKLKESKGDEDIKWRPELQKN</sequence>
<dbReference type="GO" id="GO:0003735">
    <property type="term" value="F:structural constituent of ribosome"/>
    <property type="evidence" value="ECO:0007669"/>
    <property type="project" value="InterPro"/>
</dbReference>
<evidence type="ECO:0000256" key="4">
    <source>
        <dbReference type="SAM" id="MobiDB-lite"/>
    </source>
</evidence>
<dbReference type="SUPFAM" id="SSF54565">
    <property type="entry name" value="Ribosomal protein S16"/>
    <property type="match status" value="1"/>
</dbReference>
<evidence type="ECO:0000313" key="5">
    <source>
        <dbReference type="EMBL" id="CAD8763902.1"/>
    </source>
</evidence>
<feature type="region of interest" description="Disordered" evidence="4">
    <location>
        <begin position="94"/>
        <end position="122"/>
    </location>
</feature>
<dbReference type="Gene3D" id="3.30.1320.10">
    <property type="match status" value="1"/>
</dbReference>
<dbReference type="InterPro" id="IPR000307">
    <property type="entry name" value="Ribosomal_bS16"/>
</dbReference>
<evidence type="ECO:0000256" key="2">
    <source>
        <dbReference type="ARBA" id="ARBA00022980"/>
    </source>
</evidence>
<keyword evidence="2" id="KW-0689">Ribosomal protein</keyword>
<protein>
    <recommendedName>
        <fullName evidence="6">Mitochondrial ribosomal protein S16</fullName>
    </recommendedName>
</protein>
<dbReference type="GO" id="GO:0005739">
    <property type="term" value="C:mitochondrion"/>
    <property type="evidence" value="ECO:0007669"/>
    <property type="project" value="GOC"/>
</dbReference>
<dbReference type="PANTHER" id="PTHR12919">
    <property type="entry name" value="30S RIBOSOMAL PROTEIN S16"/>
    <property type="match status" value="1"/>
</dbReference>
<accession>A0A7S0UIM7</accession>
<evidence type="ECO:0000256" key="1">
    <source>
        <dbReference type="ARBA" id="ARBA00006668"/>
    </source>
</evidence>
<dbReference type="EMBL" id="HBFM01000543">
    <property type="protein sequence ID" value="CAD8763902.1"/>
    <property type="molecule type" value="Transcribed_RNA"/>
</dbReference>
<gene>
    <name evidence="5" type="ORF">PPAR00522_LOCUS285</name>
</gene>
<dbReference type="PANTHER" id="PTHR12919:SF39">
    <property type="entry name" value="SMALL RIBOSOMAL SUBUNIT PROTEIN BS16M_BS16C"/>
    <property type="match status" value="1"/>
</dbReference>
<dbReference type="GO" id="GO:0032543">
    <property type="term" value="P:mitochondrial translation"/>
    <property type="evidence" value="ECO:0007669"/>
    <property type="project" value="TreeGrafter"/>
</dbReference>
<dbReference type="GO" id="GO:0015935">
    <property type="term" value="C:small ribosomal subunit"/>
    <property type="evidence" value="ECO:0007669"/>
    <property type="project" value="TreeGrafter"/>
</dbReference>
<organism evidence="5">
    <name type="scientific">Polytomella parva</name>
    <dbReference type="NCBI Taxonomy" id="51329"/>
    <lineage>
        <taxon>Eukaryota</taxon>
        <taxon>Viridiplantae</taxon>
        <taxon>Chlorophyta</taxon>
        <taxon>core chlorophytes</taxon>
        <taxon>Chlorophyceae</taxon>
        <taxon>CS clade</taxon>
        <taxon>Chlamydomonadales</taxon>
        <taxon>Chlamydomonadaceae</taxon>
        <taxon>Polytomella</taxon>
    </lineage>
</organism>